<dbReference type="InterPro" id="IPR053004">
    <property type="entry name" value="MAGUK_Signaling_Regulators"/>
</dbReference>
<evidence type="ECO:0000313" key="2">
    <source>
        <dbReference type="EMBL" id="KAJ1370764.1"/>
    </source>
</evidence>
<dbReference type="PANTHER" id="PTHR46360">
    <property type="entry name" value="DISKS LARGE HOMOLOG 5"/>
    <property type="match status" value="1"/>
</dbReference>
<organism evidence="2 3">
    <name type="scientific">Parelaphostrongylus tenuis</name>
    <name type="common">Meningeal worm</name>
    <dbReference type="NCBI Taxonomy" id="148309"/>
    <lineage>
        <taxon>Eukaryota</taxon>
        <taxon>Metazoa</taxon>
        <taxon>Ecdysozoa</taxon>
        <taxon>Nematoda</taxon>
        <taxon>Chromadorea</taxon>
        <taxon>Rhabditida</taxon>
        <taxon>Rhabditina</taxon>
        <taxon>Rhabditomorpha</taxon>
        <taxon>Strongyloidea</taxon>
        <taxon>Metastrongylidae</taxon>
        <taxon>Parelaphostrongylus</taxon>
    </lineage>
</organism>
<evidence type="ECO:0000259" key="1">
    <source>
        <dbReference type="Pfam" id="PF00625"/>
    </source>
</evidence>
<dbReference type="EMBL" id="JAHQIW010006854">
    <property type="protein sequence ID" value="KAJ1370764.1"/>
    <property type="molecule type" value="Genomic_DNA"/>
</dbReference>
<dbReference type="SUPFAM" id="SSF52540">
    <property type="entry name" value="P-loop containing nucleoside triphosphate hydrolases"/>
    <property type="match status" value="1"/>
</dbReference>
<dbReference type="AlphaFoldDB" id="A0AAD5R718"/>
<sequence>MERSDIRGRKAKNRIPLARPIYERVERVSSSRRRPVVLFGPLLTPIIQTLLDDSTRFSHCVPECRALQSMEVDRLLANCELIEARRRETLYDVITASSIHYFAEMGIHCIVDVSPSGIQRMHSLHFYPIVIRVKFNLPSRSKISRRIFVRENNNQTGKRSH</sequence>
<name>A0AAD5R718_PARTN</name>
<evidence type="ECO:0000313" key="3">
    <source>
        <dbReference type="Proteomes" id="UP001196413"/>
    </source>
</evidence>
<dbReference type="Pfam" id="PF00625">
    <property type="entry name" value="Guanylate_kin"/>
    <property type="match status" value="1"/>
</dbReference>
<reference evidence="2" key="1">
    <citation type="submission" date="2021-06" db="EMBL/GenBank/DDBJ databases">
        <title>Parelaphostrongylus tenuis whole genome reference sequence.</title>
        <authorList>
            <person name="Garwood T.J."/>
            <person name="Larsen P.A."/>
            <person name="Fountain-Jones N.M."/>
            <person name="Garbe J.R."/>
            <person name="Macchietto M.G."/>
            <person name="Kania S.A."/>
            <person name="Gerhold R.W."/>
            <person name="Richards J.E."/>
            <person name="Wolf T.M."/>
        </authorList>
    </citation>
    <scope>NUCLEOTIDE SEQUENCE</scope>
    <source>
        <strain evidence="2">MNPRO001-30</strain>
        <tissue evidence="2">Meninges</tissue>
    </source>
</reference>
<dbReference type="GO" id="GO:0005886">
    <property type="term" value="C:plasma membrane"/>
    <property type="evidence" value="ECO:0007669"/>
    <property type="project" value="TreeGrafter"/>
</dbReference>
<feature type="domain" description="Guanylate kinase/L-type calcium channel beta subunit" evidence="1">
    <location>
        <begin position="33"/>
        <end position="153"/>
    </location>
</feature>
<protein>
    <recommendedName>
        <fullName evidence="1">Guanylate kinase/L-type calcium channel beta subunit domain-containing protein</fullName>
    </recommendedName>
</protein>
<dbReference type="InterPro" id="IPR008145">
    <property type="entry name" value="GK/Ca_channel_bsu"/>
</dbReference>
<comment type="caution">
    <text evidence="2">The sequence shown here is derived from an EMBL/GenBank/DDBJ whole genome shotgun (WGS) entry which is preliminary data.</text>
</comment>
<accession>A0AAD5R718</accession>
<gene>
    <name evidence="2" type="ORF">KIN20_032569</name>
</gene>
<dbReference type="Proteomes" id="UP001196413">
    <property type="component" value="Unassembled WGS sequence"/>
</dbReference>
<dbReference type="PANTHER" id="PTHR46360:SF1">
    <property type="entry name" value="DISKS LARGE HOMOLOG 5"/>
    <property type="match status" value="1"/>
</dbReference>
<dbReference type="InterPro" id="IPR027417">
    <property type="entry name" value="P-loop_NTPase"/>
</dbReference>
<keyword evidence="3" id="KW-1185">Reference proteome</keyword>
<dbReference type="GO" id="GO:0035331">
    <property type="term" value="P:negative regulation of hippo signaling"/>
    <property type="evidence" value="ECO:0007669"/>
    <property type="project" value="TreeGrafter"/>
</dbReference>
<proteinExistence type="predicted"/>
<dbReference type="Gene3D" id="3.40.50.300">
    <property type="entry name" value="P-loop containing nucleotide triphosphate hydrolases"/>
    <property type="match status" value="1"/>
</dbReference>